<dbReference type="VEuPathDB" id="ToxoDB:ETH_00007435"/>
<gene>
    <name evidence="3" type="ORF">ETH_00007435</name>
</gene>
<evidence type="ECO:0008006" key="5">
    <source>
        <dbReference type="Google" id="ProtNLM"/>
    </source>
</evidence>
<feature type="compositionally biased region" description="Polar residues" evidence="1">
    <location>
        <begin position="904"/>
        <end position="921"/>
    </location>
</feature>
<feature type="compositionally biased region" description="Low complexity" evidence="1">
    <location>
        <begin position="267"/>
        <end position="280"/>
    </location>
</feature>
<dbReference type="OMA" id="CNCLMDE"/>
<proteinExistence type="predicted"/>
<feature type="region of interest" description="Disordered" evidence="1">
    <location>
        <begin position="211"/>
        <end position="280"/>
    </location>
</feature>
<dbReference type="VEuPathDB" id="ToxoDB:ETH2_0702900"/>
<dbReference type="OrthoDB" id="619536at2759"/>
<dbReference type="GeneID" id="25250689"/>
<reference evidence="3" key="1">
    <citation type="submission" date="2013-10" db="EMBL/GenBank/DDBJ databases">
        <title>Genomic analysis of the causative agents of coccidiosis in chickens.</title>
        <authorList>
            <person name="Reid A.J."/>
            <person name="Blake D."/>
            <person name="Billington K."/>
            <person name="Browne H."/>
            <person name="Dunn M."/>
            <person name="Hung S."/>
            <person name="Kawahara F."/>
            <person name="Miranda-Saavedra D."/>
            <person name="Mourier T."/>
            <person name="Nagra H."/>
            <person name="Otto T.D."/>
            <person name="Rawlings N."/>
            <person name="Sanchez A."/>
            <person name="Sanders M."/>
            <person name="Subramaniam C."/>
            <person name="Tay Y."/>
            <person name="Dear P."/>
            <person name="Doerig C."/>
            <person name="Gruber A."/>
            <person name="Parkinson J."/>
            <person name="Shirley M."/>
            <person name="Wan K.L."/>
            <person name="Berriman M."/>
            <person name="Tomley F."/>
            <person name="Pain A."/>
        </authorList>
    </citation>
    <scope>NUCLEOTIDE SEQUENCE [LARGE SCALE GENOMIC DNA]</scope>
    <source>
        <strain evidence="3">Houghton</strain>
    </source>
</reference>
<protein>
    <recommendedName>
        <fullName evidence="5">O-acyltransferase WSD1 C-terminal domain-containing protein</fullName>
    </recommendedName>
</protein>
<sequence length="1067" mass="118321">MFPQVFRRGRGEQVNGDCTPQNSNDACEFECNAPVAARSRQKGRACNSRPHDASDGEIKNGHPCSRELHKKRCSKDLSEPPSRSNGTSPAGSAASNSYTALAGRIRWQSSGYNLEDISSSADKSRRIYCAACGELGGALLCHECSPRPDTFLLHYRRSYIYKALDVLLSIAEFFGLQLRRACFLLRRYLFTGAGKSQPSAAAHEKADACAASKSSLPQGSASTSRRRRMAGDTQTKNLRGTDCVQARHHQQEDTMLTRSRDTAARAQSSPKQSKLQKLQLQSPSNVTHTFWAMVNFVEDMLISCSYAHPLLVWAAWGFLSLCFYCVLNCLLWPILIVLFLARRVRFYVWAVVVRWRNSIFFSEDLEARLAKQISASDGAVRLPLPQQASKRGSSTEILSLLESQEKLFFSMPWMAVTGFSYCERLTYQELCMAVTQKLLKPKNEYARLASCNRSDDLLSHLPLSAFLHPRLLAKVDRVMGRYCWVRQPGFHVTQQVVRFTKKSIDVFRQQCFGDGEGMQDSCNPLKCSCSCRSAADCNCLMDESDVICLVNGALSQPLDPTKPLWQFLYLENVIVPPDPTSNPLEKARIGSVVVFRMHHVVGDGISITRMFLKDFLCSAPSSPGGTIIEKPMAHKEIDDKPTPSDKSAPAEASGETCHGQRPLEETNETEDTVKTLENGSPAIAASTSTMWTASGPSQKASTEASDANEKLSRPVQETLTFPGTVQAVAPQKPPASVCSVPDTAFWRLLVAARFAFQLPFYGAAMAMLLSYDGLLKAPRSGSAHKTRIARPIRLPLKELKDVKTRLEVVLAHQEATVEPPVFPFSSLTKLLPRIFRSSKSSEGKLHLPEKQNGQGEATVTTKCARASSGTQEGMKTVRLTLNDIFATCIVGGYHRCTSRPKIGTDSNGTDDTKAATQPPSTNRRKEQINFVVPVNLRRRDEDAMDLRNRFASLVIQMPITPAGNSLERMRGVHAALRRSLRSFALPMVMCLERWLYATWPDLLMAYFLRLTHKVGVGISAFSCGGTVSICVSADEFVVEDPAILRQCILDEYESLREACREFDLHRA</sequence>
<dbReference type="Proteomes" id="UP000030747">
    <property type="component" value="Unassembled WGS sequence"/>
</dbReference>
<dbReference type="AlphaFoldDB" id="U6L0U2"/>
<dbReference type="EMBL" id="HG675611">
    <property type="protein sequence ID" value="CDJ41380.1"/>
    <property type="molecule type" value="Genomic_DNA"/>
</dbReference>
<keyword evidence="2" id="KW-0812">Transmembrane</keyword>
<accession>U6L0U2</accession>
<evidence type="ECO:0000256" key="1">
    <source>
        <dbReference type="SAM" id="MobiDB-lite"/>
    </source>
</evidence>
<keyword evidence="4" id="KW-1185">Reference proteome</keyword>
<feature type="region of interest" description="Disordered" evidence="1">
    <location>
        <begin position="42"/>
        <end position="95"/>
    </location>
</feature>
<feature type="transmembrane region" description="Helical" evidence="2">
    <location>
        <begin position="310"/>
        <end position="340"/>
    </location>
</feature>
<organism evidence="3 4">
    <name type="scientific">Eimeria tenella</name>
    <name type="common">Coccidian parasite</name>
    <dbReference type="NCBI Taxonomy" id="5802"/>
    <lineage>
        <taxon>Eukaryota</taxon>
        <taxon>Sar</taxon>
        <taxon>Alveolata</taxon>
        <taxon>Apicomplexa</taxon>
        <taxon>Conoidasida</taxon>
        <taxon>Coccidia</taxon>
        <taxon>Eucoccidiorida</taxon>
        <taxon>Eimeriorina</taxon>
        <taxon>Eimeriidae</taxon>
        <taxon>Eimeria</taxon>
    </lineage>
</organism>
<dbReference type="GO" id="GO:0019432">
    <property type="term" value="P:triglyceride biosynthetic process"/>
    <property type="evidence" value="ECO:0007669"/>
    <property type="project" value="TreeGrafter"/>
</dbReference>
<feature type="region of interest" description="Disordered" evidence="1">
    <location>
        <begin position="686"/>
        <end position="712"/>
    </location>
</feature>
<dbReference type="PANTHER" id="PTHR31650">
    <property type="entry name" value="O-ACYLTRANSFERASE (WSD1-LIKE) FAMILY PROTEIN"/>
    <property type="match status" value="1"/>
</dbReference>
<evidence type="ECO:0000256" key="2">
    <source>
        <dbReference type="SAM" id="Phobius"/>
    </source>
</evidence>
<dbReference type="PANTHER" id="PTHR31650:SF1">
    <property type="entry name" value="WAX ESTER SYNTHASE_DIACYLGLYCEROL ACYLTRANSFERASE 4-RELATED"/>
    <property type="match status" value="1"/>
</dbReference>
<feature type="compositionally biased region" description="Polar residues" evidence="1">
    <location>
        <begin position="212"/>
        <end position="223"/>
    </location>
</feature>
<keyword evidence="2" id="KW-0472">Membrane</keyword>
<dbReference type="InterPro" id="IPR045034">
    <property type="entry name" value="O-acyltransferase_WSD1-like"/>
</dbReference>
<dbReference type="GO" id="GO:0005886">
    <property type="term" value="C:plasma membrane"/>
    <property type="evidence" value="ECO:0007669"/>
    <property type="project" value="TreeGrafter"/>
</dbReference>
<feature type="compositionally biased region" description="Basic and acidic residues" evidence="1">
    <location>
        <begin position="49"/>
        <end position="67"/>
    </location>
</feature>
<evidence type="ECO:0000313" key="4">
    <source>
        <dbReference type="Proteomes" id="UP000030747"/>
    </source>
</evidence>
<evidence type="ECO:0000313" key="3">
    <source>
        <dbReference type="EMBL" id="CDJ41380.1"/>
    </source>
</evidence>
<feature type="region of interest" description="Disordered" evidence="1">
    <location>
        <begin position="899"/>
        <end position="923"/>
    </location>
</feature>
<dbReference type="GO" id="GO:0008374">
    <property type="term" value="F:O-acyltransferase activity"/>
    <property type="evidence" value="ECO:0007669"/>
    <property type="project" value="InterPro"/>
</dbReference>
<keyword evidence="2" id="KW-1133">Transmembrane helix</keyword>
<feature type="compositionally biased region" description="Polar residues" evidence="1">
    <location>
        <begin position="81"/>
        <end position="95"/>
    </location>
</feature>
<dbReference type="RefSeq" id="XP_013232130.1">
    <property type="nucleotide sequence ID" value="XM_013376676.1"/>
</dbReference>
<reference evidence="3" key="2">
    <citation type="submission" date="2013-10" db="EMBL/GenBank/DDBJ databases">
        <authorList>
            <person name="Aslett M."/>
        </authorList>
    </citation>
    <scope>NUCLEOTIDE SEQUENCE [LARGE SCALE GENOMIC DNA]</scope>
    <source>
        <strain evidence="3">Houghton</strain>
    </source>
</reference>
<feature type="compositionally biased region" description="Polar residues" evidence="1">
    <location>
        <begin position="686"/>
        <end position="705"/>
    </location>
</feature>
<feature type="region of interest" description="Disordered" evidence="1">
    <location>
        <begin position="636"/>
        <end position="674"/>
    </location>
</feature>
<name>U6L0U2_EIMTE</name>